<evidence type="ECO:0000313" key="2">
    <source>
        <dbReference type="EMBL" id="CAR67445.1"/>
    </source>
</evidence>
<reference evidence="2" key="2">
    <citation type="submission" date="2008-09" db="EMBL/GenBank/DDBJ databases">
        <authorList>
            <person name="Thomson N.R."/>
        </authorList>
    </citation>
    <scope>NUCLEOTIDE SEQUENCE</scope>
    <source>
        <strain evidence="2">ATCC 43949</strain>
    </source>
</reference>
<organism evidence="2">
    <name type="scientific">Photorhabdus asymbiotica subsp. asymbiotica (strain ATCC 43949 / 3105-77)</name>
    <name type="common">Xenorhabdus luminescens (strain 2)</name>
    <dbReference type="NCBI Taxonomy" id="553480"/>
    <lineage>
        <taxon>Bacteria</taxon>
        <taxon>Pseudomonadati</taxon>
        <taxon>Pseudomonadota</taxon>
        <taxon>Gammaproteobacteria</taxon>
        <taxon>Enterobacterales</taxon>
        <taxon>Morganellaceae</taxon>
        <taxon>Photorhabdus</taxon>
    </lineage>
</organism>
<accession>B6VMR5</accession>
<sequence>MKSSGRGKALNGRLPVGIKSARGRVNRISAKAGTTRLHNKTVGFSEKSLFRQDRIKNRSVPTAHP</sequence>
<dbReference type="EMBL" id="FM211056">
    <property type="protein sequence ID" value="CAR67445.1"/>
    <property type="molecule type" value="Genomic_DNA"/>
</dbReference>
<evidence type="ECO:0000256" key="1">
    <source>
        <dbReference type="SAM" id="MobiDB-lite"/>
    </source>
</evidence>
<feature type="region of interest" description="Disordered" evidence="1">
    <location>
        <begin position="45"/>
        <end position="65"/>
    </location>
</feature>
<protein>
    <submittedName>
        <fullName evidence="2">Uncharacterized protein</fullName>
    </submittedName>
</protein>
<proteinExistence type="predicted"/>
<gene>
    <name evidence="2" type="ORF">PA-RVA14-1069</name>
</gene>
<reference evidence="2" key="1">
    <citation type="journal article" date="2008" name="Proc. Natl. Acad. Sci. U.S.A.">
        <title>Rapid virulence annotation (RVA): identification of virulence factors using a bacterial genome library and multiple invertebrate hosts.</title>
        <authorList>
            <person name="Waterfield N.R."/>
            <person name="Sanchez-Contreras M."/>
            <person name="Eleftherianos I."/>
            <person name="Dowling A."/>
            <person name="Wilkinson P."/>
            <person name="Parkhill J."/>
            <person name="Thomson N."/>
            <person name="Reynolds S.E."/>
            <person name="Bode H.B."/>
            <person name="Dorus S."/>
            <person name="Ffrench-Constant R.H."/>
        </authorList>
    </citation>
    <scope>NUCLEOTIDE SEQUENCE</scope>
    <source>
        <strain evidence="2">ATCC 43949</strain>
    </source>
</reference>
<dbReference type="AlphaFoldDB" id="B6VMR5"/>
<name>B6VMR5_PHOAA</name>